<gene>
    <name evidence="2" type="ORF">MU0083_003421</name>
</gene>
<feature type="compositionally biased region" description="Basic and acidic residues" evidence="1">
    <location>
        <begin position="21"/>
        <end position="44"/>
    </location>
</feature>
<organism evidence="2 3">
    <name type="scientific">[Mycobacterium] kokjensenii</name>
    <dbReference type="NCBI Taxonomy" id="3064287"/>
    <lineage>
        <taxon>Bacteria</taxon>
        <taxon>Bacillati</taxon>
        <taxon>Actinomycetota</taxon>
        <taxon>Actinomycetes</taxon>
        <taxon>Mycobacteriales</taxon>
        <taxon>Mycobacteriaceae</taxon>
        <taxon>Mycolicibacter</taxon>
    </lineage>
</organism>
<dbReference type="Proteomes" id="UP001190336">
    <property type="component" value="Chromosome"/>
</dbReference>
<keyword evidence="3" id="KW-1185">Reference proteome</keyword>
<accession>A0ABM9LTC9</accession>
<evidence type="ECO:0000256" key="1">
    <source>
        <dbReference type="SAM" id="MobiDB-lite"/>
    </source>
</evidence>
<dbReference type="EMBL" id="OY726394">
    <property type="protein sequence ID" value="CAJ1504376.1"/>
    <property type="molecule type" value="Genomic_DNA"/>
</dbReference>
<proteinExistence type="predicted"/>
<evidence type="ECO:0000313" key="2">
    <source>
        <dbReference type="EMBL" id="CAJ1504376.1"/>
    </source>
</evidence>
<sequence>MPPEVPDADDLARSMLMLYGPHEDHDEHGAHGSRSDDDGPDTRYSRQPLFPVDPERYEALRAATERDTDRYLHSGLMPVECRHCRATVEVKKLGPGYTSVQWNSAAMQQCAYFTAEREAGHPSSRNRGCPNLGKSIRHAVAEGHLEAVSSAPPPCDGID</sequence>
<evidence type="ECO:0008006" key="4">
    <source>
        <dbReference type="Google" id="ProtNLM"/>
    </source>
</evidence>
<name>A0ABM9LTC9_9MYCO</name>
<reference evidence="2 3" key="1">
    <citation type="submission" date="2023-08" db="EMBL/GenBank/DDBJ databases">
        <authorList>
            <person name="Folkvardsen B D."/>
            <person name="Norman A."/>
        </authorList>
    </citation>
    <scope>NUCLEOTIDE SEQUENCE [LARGE SCALE GENOMIC DNA]</scope>
    <source>
        <strain evidence="2 3">Mu0083</strain>
    </source>
</reference>
<evidence type="ECO:0000313" key="3">
    <source>
        <dbReference type="Proteomes" id="UP001190336"/>
    </source>
</evidence>
<feature type="region of interest" description="Disordered" evidence="1">
    <location>
        <begin position="1"/>
        <end position="56"/>
    </location>
</feature>
<protein>
    <recommendedName>
        <fullName evidence="4">Ferredoxin</fullName>
    </recommendedName>
</protein>
<dbReference type="RefSeq" id="WP_308474115.1">
    <property type="nucleotide sequence ID" value="NZ_OY726394.1"/>
</dbReference>